<accession>A0AAW8F7V8</accession>
<comment type="caution">
    <text evidence="4">The sequence shown here is derived from an EMBL/GenBank/DDBJ whole genome shotgun (WGS) entry which is preliminary data.</text>
</comment>
<dbReference type="PANTHER" id="PTHR43861:SF1">
    <property type="entry name" value="TRANS-ACONITATE 2-METHYLTRANSFERASE"/>
    <property type="match status" value="1"/>
</dbReference>
<evidence type="ECO:0000313" key="5">
    <source>
        <dbReference type="Proteomes" id="UP001234216"/>
    </source>
</evidence>
<dbReference type="Gene3D" id="3.40.50.150">
    <property type="entry name" value="Vaccinia Virus protein VP39"/>
    <property type="match status" value="1"/>
</dbReference>
<keyword evidence="2" id="KW-0808">Transferase</keyword>
<feature type="domain" description="Methyltransferase" evidence="3">
    <location>
        <begin position="55"/>
        <end position="149"/>
    </location>
</feature>
<dbReference type="GO" id="GO:0008168">
    <property type="term" value="F:methyltransferase activity"/>
    <property type="evidence" value="ECO:0007669"/>
    <property type="project" value="UniProtKB-KW"/>
</dbReference>
<dbReference type="GO" id="GO:0032259">
    <property type="term" value="P:methylation"/>
    <property type="evidence" value="ECO:0007669"/>
    <property type="project" value="UniProtKB-KW"/>
</dbReference>
<evidence type="ECO:0000256" key="2">
    <source>
        <dbReference type="ARBA" id="ARBA00022679"/>
    </source>
</evidence>
<protein>
    <submittedName>
        <fullName evidence="4">SAM-dependent methyltransferase</fullName>
    </submittedName>
</protein>
<dbReference type="RefSeq" id="WP_306972940.1">
    <property type="nucleotide sequence ID" value="NZ_JAUSZV010000005.1"/>
</dbReference>
<dbReference type="Pfam" id="PF13649">
    <property type="entry name" value="Methyltransf_25"/>
    <property type="match status" value="1"/>
</dbReference>
<reference evidence="4" key="1">
    <citation type="submission" date="2023-07" db="EMBL/GenBank/DDBJ databases">
        <title>Comparative genomics of wheat-associated soil bacteria to identify genetic determinants of phenazine resistance.</title>
        <authorList>
            <person name="Mouncey N."/>
        </authorList>
    </citation>
    <scope>NUCLEOTIDE SEQUENCE</scope>
    <source>
        <strain evidence="4">V4I22</strain>
    </source>
</reference>
<keyword evidence="1 4" id="KW-0489">Methyltransferase</keyword>
<evidence type="ECO:0000256" key="1">
    <source>
        <dbReference type="ARBA" id="ARBA00022603"/>
    </source>
</evidence>
<organism evidence="4 5">
    <name type="scientific">Streptomyces canus</name>
    <dbReference type="NCBI Taxonomy" id="58343"/>
    <lineage>
        <taxon>Bacteria</taxon>
        <taxon>Bacillati</taxon>
        <taxon>Actinomycetota</taxon>
        <taxon>Actinomycetes</taxon>
        <taxon>Kitasatosporales</taxon>
        <taxon>Streptomycetaceae</taxon>
        <taxon>Streptomyces</taxon>
        <taxon>Streptomyces aurantiacus group</taxon>
    </lineage>
</organism>
<dbReference type="EMBL" id="JAUSZV010000005">
    <property type="protein sequence ID" value="MDQ0905460.1"/>
    <property type="molecule type" value="Genomic_DNA"/>
</dbReference>
<dbReference type="Proteomes" id="UP001234216">
    <property type="component" value="Unassembled WGS sequence"/>
</dbReference>
<dbReference type="InterPro" id="IPR029063">
    <property type="entry name" value="SAM-dependent_MTases_sf"/>
</dbReference>
<name>A0AAW8F7V8_9ACTN</name>
<evidence type="ECO:0000259" key="3">
    <source>
        <dbReference type="Pfam" id="PF13649"/>
    </source>
</evidence>
<dbReference type="SUPFAM" id="SSF53335">
    <property type="entry name" value="S-adenosyl-L-methionine-dependent methyltransferases"/>
    <property type="match status" value="1"/>
</dbReference>
<dbReference type="GO" id="GO:0017000">
    <property type="term" value="P:antibiotic biosynthetic process"/>
    <property type="evidence" value="ECO:0007669"/>
    <property type="project" value="UniProtKB-ARBA"/>
</dbReference>
<gene>
    <name evidence="4" type="ORF">QFZ22_001445</name>
</gene>
<dbReference type="AlphaFoldDB" id="A0AAW8F7V8"/>
<dbReference type="PANTHER" id="PTHR43861">
    <property type="entry name" value="TRANS-ACONITATE 2-METHYLTRANSFERASE-RELATED"/>
    <property type="match status" value="1"/>
</dbReference>
<dbReference type="InterPro" id="IPR041698">
    <property type="entry name" value="Methyltransf_25"/>
</dbReference>
<evidence type="ECO:0000313" key="4">
    <source>
        <dbReference type="EMBL" id="MDQ0905460.1"/>
    </source>
</evidence>
<sequence length="284" mass="31134">MPNSQIKRAVHHTWPQPIRHQLREETVTLFDYDPELARYHERLLEALDIRPGDRVLDIGCGTGRTTRDAARAASPGSVLGIDVSGPMLARARRQAETEGLRNVDFVQGDVQAHAFPPEYFTLGVSRFGTMFFSDPVVAFANIGRALRPGARFVQLVWQAADRQEWHTAIRAALAGGHASPASASTADDPFTLADPEVVAEVLTAAGFTAVDVVDVREPVWYGPDADGARADVLQLRMAKEWLAVLDAASAERALDRLCATLDAHDTGDGVWFDSRAWLVSARRR</sequence>
<dbReference type="CDD" id="cd02440">
    <property type="entry name" value="AdoMet_MTases"/>
    <property type="match status" value="1"/>
</dbReference>
<proteinExistence type="predicted"/>